<dbReference type="SUPFAM" id="SSF46894">
    <property type="entry name" value="C-terminal effector domain of the bipartite response regulators"/>
    <property type="match status" value="1"/>
</dbReference>
<feature type="DNA-binding region" description="OmpR/PhoB-type" evidence="2">
    <location>
        <begin position="130"/>
        <end position="227"/>
    </location>
</feature>
<dbReference type="CDD" id="cd00383">
    <property type="entry name" value="trans_reg_C"/>
    <property type="match status" value="1"/>
</dbReference>
<feature type="domain" description="OmpR/PhoB-type" evidence="3">
    <location>
        <begin position="130"/>
        <end position="227"/>
    </location>
</feature>
<evidence type="ECO:0000256" key="1">
    <source>
        <dbReference type="ARBA" id="ARBA00023125"/>
    </source>
</evidence>
<evidence type="ECO:0000259" key="3">
    <source>
        <dbReference type="PROSITE" id="PS51755"/>
    </source>
</evidence>
<dbReference type="PROSITE" id="PS51755">
    <property type="entry name" value="OMPR_PHOB"/>
    <property type="match status" value="1"/>
</dbReference>
<keyword evidence="5" id="KW-1185">Reference proteome</keyword>
<dbReference type="InterPro" id="IPR039420">
    <property type="entry name" value="WalR-like"/>
</dbReference>
<dbReference type="SMART" id="SM00862">
    <property type="entry name" value="Trans_reg_C"/>
    <property type="match status" value="1"/>
</dbReference>
<dbReference type="PANTHER" id="PTHR48111:SF16">
    <property type="entry name" value="TRANSCRIPTIONAL REGULATORY PROTEIN GLNR"/>
    <property type="match status" value="1"/>
</dbReference>
<evidence type="ECO:0000256" key="2">
    <source>
        <dbReference type="PROSITE-ProRule" id="PRU01091"/>
    </source>
</evidence>
<dbReference type="InterPro" id="IPR016032">
    <property type="entry name" value="Sig_transdc_resp-reg_C-effctor"/>
</dbReference>
<evidence type="ECO:0000313" key="4">
    <source>
        <dbReference type="EMBL" id="USQ80712.1"/>
    </source>
</evidence>
<dbReference type="InterPro" id="IPR001867">
    <property type="entry name" value="OmpR/PhoB-type_DNA-bd"/>
</dbReference>
<organism evidence="4 5">
    <name type="scientific">Ornithinimicrobium faecis</name>
    <dbReference type="NCBI Taxonomy" id="2934158"/>
    <lineage>
        <taxon>Bacteria</taxon>
        <taxon>Bacillati</taxon>
        <taxon>Actinomycetota</taxon>
        <taxon>Actinomycetes</taxon>
        <taxon>Micrococcales</taxon>
        <taxon>Ornithinimicrobiaceae</taxon>
        <taxon>Ornithinimicrobium</taxon>
    </lineage>
</organism>
<accession>A0ABY4YX74</accession>
<dbReference type="RefSeq" id="WP_252594094.1">
    <property type="nucleotide sequence ID" value="NZ_CP099489.1"/>
</dbReference>
<dbReference type="InterPro" id="IPR049170">
    <property type="entry name" value="GlnR_N"/>
</dbReference>
<dbReference type="Proteomes" id="UP001056455">
    <property type="component" value="Chromosome"/>
</dbReference>
<dbReference type="PANTHER" id="PTHR48111">
    <property type="entry name" value="REGULATOR OF RPOS"/>
    <property type="match status" value="1"/>
</dbReference>
<gene>
    <name evidence="4" type="ORF">NF556_03370</name>
</gene>
<proteinExistence type="predicted"/>
<dbReference type="InterPro" id="IPR036388">
    <property type="entry name" value="WH-like_DNA-bd_sf"/>
</dbReference>
<dbReference type="Gene3D" id="3.40.50.2300">
    <property type="match status" value="1"/>
</dbReference>
<dbReference type="EMBL" id="CP099489">
    <property type="protein sequence ID" value="USQ80712.1"/>
    <property type="molecule type" value="Genomic_DNA"/>
</dbReference>
<dbReference type="Pfam" id="PF00486">
    <property type="entry name" value="Trans_reg_C"/>
    <property type="match status" value="1"/>
</dbReference>
<dbReference type="Pfam" id="PF21695">
    <property type="entry name" value="GlnR_1st"/>
    <property type="match status" value="1"/>
</dbReference>
<evidence type="ECO:0000313" key="5">
    <source>
        <dbReference type="Proteomes" id="UP001056455"/>
    </source>
</evidence>
<keyword evidence="1 2" id="KW-0238">DNA-binding</keyword>
<protein>
    <submittedName>
        <fullName evidence="4">Winged-helix domain-containing protein</fullName>
    </submittedName>
</protein>
<sequence length="239" mass="25558">MADLALLTPGGAADAPATVLPSLELLPHQLRVLDLDPAALLTGPPPHLVLLDATRALVQARIVARTLATMHLGAPVVAVFSEGGLAALDHQWPVSDFVLSGAGPAELAARLQRATAQVPAAQDGPSESEDAPLRAGDVVVDEASWTVRAGGEPLNLTFKEFELLKFLVAHPRRVMSREQLLQEVWGTDYYGGTRTVDVHIRRLRAKLGPERESLIGTIRNVGYRLSGPARSTADRDVVE</sequence>
<reference evidence="4" key="1">
    <citation type="submission" date="2022-06" db="EMBL/GenBank/DDBJ databases">
        <title>Ornithinimicrobium HY1793.</title>
        <authorList>
            <person name="Huang Y."/>
        </authorList>
    </citation>
    <scope>NUCLEOTIDE SEQUENCE</scope>
    <source>
        <strain evidence="4">HY1793</strain>
    </source>
</reference>
<name>A0ABY4YX74_9MICO</name>
<dbReference type="Gene3D" id="1.10.10.10">
    <property type="entry name" value="Winged helix-like DNA-binding domain superfamily/Winged helix DNA-binding domain"/>
    <property type="match status" value="1"/>
</dbReference>